<dbReference type="RefSeq" id="XP_014179668.1">
    <property type="nucleotide sequence ID" value="XM_014324193.1"/>
</dbReference>
<dbReference type="EMBL" id="ALBS01000215">
    <property type="protein sequence ID" value="EJT48048.1"/>
    <property type="molecule type" value="Genomic_DNA"/>
</dbReference>
<keyword evidence="3" id="KW-0539">Nucleus</keyword>
<evidence type="ECO:0000256" key="4">
    <source>
        <dbReference type="SAM" id="MobiDB-lite"/>
    </source>
</evidence>
<evidence type="ECO:0000256" key="1">
    <source>
        <dbReference type="ARBA" id="ARBA00004123"/>
    </source>
</evidence>
<dbReference type="GeneID" id="25986477"/>
<sequence length="642" mass="70257">MFDDLRPRPGPPPRLIEGPSASSGQRSLYQQQVLDEDEYTETLSRIIGRDFFPDLPHLRATNAYLSSLARNDAEGLSSSIRQLARIAQDKDEGRSSWASDHERKEREKERAQEELRQQFDSTPRINLGQRGWDTPLDRGSTRRRARSVSPEAGPSRPPKARKQVRDDLSLDAFQRNYTSEDNAAFSSILDSENQDRKRRNQLVWDFERVQEDRRIEGEVKRKAILDAAQSGWVVDGNGRRMIGGLAQGGRERADGEGGAWEERKLLTAPTEDSEAGEGKGERGALVKRIEAGALVKSTQPTLNEKILPDSHPLSRALEMAGLPPTAITDKDGAIVPHRDLASGSGDGRGRGQSDRRALSDAEKAALSSEAREGGNVQQWPYKAMNGLMFPPDSYKAPYPPPPSKPSSAPCARKAPAPSVSYRNTRINDEEDDTGKAPSTSYASTWVDRAVKGKSFARRGSTSASVTDSGTDAGFDDEEDETGKEYDLVDEPDLEPEDMPLMTYGSLLATPKRVSADDTENDSFDGPSFRFPEEKKRDELGRKLGNKASKSISDRARMYAPSPSTPRTPSALKAAASRTTRPSSGSRGSMGPPSQRGNLTPAAQSLLQRTTGRTPMRFGKSDGGGGIFKSKVGGMGWSPSPRR</sequence>
<accession>J5QM39</accession>
<dbReference type="VEuPathDB" id="FungiDB:A1Q1_02964"/>
<feature type="compositionally biased region" description="Basic and acidic residues" evidence="4">
    <location>
        <begin position="87"/>
        <end position="117"/>
    </location>
</feature>
<evidence type="ECO:0000313" key="6">
    <source>
        <dbReference type="Proteomes" id="UP000002748"/>
    </source>
</evidence>
<feature type="compositionally biased region" description="Basic and acidic residues" evidence="4">
    <location>
        <begin position="530"/>
        <end position="541"/>
    </location>
</feature>
<feature type="compositionally biased region" description="Low complexity" evidence="4">
    <location>
        <begin position="560"/>
        <end position="593"/>
    </location>
</feature>
<protein>
    <recommendedName>
        <fullName evidence="7">Protein DGCR14</fullName>
    </recommendedName>
</protein>
<feature type="region of interest" description="Disordered" evidence="4">
    <location>
        <begin position="327"/>
        <end position="642"/>
    </location>
</feature>
<dbReference type="OrthoDB" id="19679at2759"/>
<feature type="region of interest" description="Disordered" evidence="4">
    <location>
        <begin position="1"/>
        <end position="29"/>
    </location>
</feature>
<feature type="compositionally biased region" description="Polar residues" evidence="4">
    <location>
        <begin position="594"/>
        <end position="612"/>
    </location>
</feature>
<dbReference type="KEGG" id="tasa:A1Q1_02964"/>
<feature type="compositionally biased region" description="Polar residues" evidence="4">
    <location>
        <begin position="20"/>
        <end position="29"/>
    </location>
</feature>
<feature type="region of interest" description="Disordered" evidence="4">
    <location>
        <begin position="86"/>
        <end position="164"/>
    </location>
</feature>
<reference evidence="5 6" key="1">
    <citation type="journal article" date="2012" name="Eukaryot. Cell">
        <title>Draft genome sequence of CBS 2479, the standard type strain of Trichosporon asahii.</title>
        <authorList>
            <person name="Yang R.Y."/>
            <person name="Li H.T."/>
            <person name="Zhu H."/>
            <person name="Zhou G.P."/>
            <person name="Wang M."/>
            <person name="Wang L."/>
        </authorList>
    </citation>
    <scope>NUCLEOTIDE SEQUENCE [LARGE SCALE GENOMIC DNA]</scope>
    <source>
        <strain evidence="6">ATCC 90039 / CBS 2479 / JCM 2466 / KCTC 7840 / NCYC 2677 / UAMH 7654</strain>
    </source>
</reference>
<feature type="compositionally biased region" description="Acidic residues" evidence="4">
    <location>
        <begin position="473"/>
        <end position="497"/>
    </location>
</feature>
<dbReference type="PANTHER" id="PTHR12940:SF0">
    <property type="entry name" value="SPLICING FACTOR ESS-2 HOMOLOG"/>
    <property type="match status" value="1"/>
</dbReference>
<dbReference type="AlphaFoldDB" id="J5QM39"/>
<dbReference type="Proteomes" id="UP000002748">
    <property type="component" value="Unassembled WGS sequence"/>
</dbReference>
<feature type="compositionally biased region" description="Polar residues" evidence="4">
    <location>
        <begin position="459"/>
        <end position="469"/>
    </location>
</feature>
<gene>
    <name evidence="5" type="ORF">A1Q1_02964</name>
</gene>
<evidence type="ECO:0008006" key="7">
    <source>
        <dbReference type="Google" id="ProtNLM"/>
    </source>
</evidence>
<comment type="subcellular location">
    <subcellularLocation>
        <location evidence="1">Nucleus</location>
    </subcellularLocation>
</comment>
<dbReference type="PANTHER" id="PTHR12940">
    <property type="entry name" value="ES-2 PROTEIN - RELATED"/>
    <property type="match status" value="1"/>
</dbReference>
<evidence type="ECO:0000256" key="3">
    <source>
        <dbReference type="ARBA" id="ARBA00023242"/>
    </source>
</evidence>
<feature type="compositionally biased region" description="Basic and acidic residues" evidence="4">
    <location>
        <begin position="328"/>
        <end position="340"/>
    </location>
</feature>
<evidence type="ECO:0000313" key="5">
    <source>
        <dbReference type="EMBL" id="EJT48048.1"/>
    </source>
</evidence>
<dbReference type="Pfam" id="PF09751">
    <property type="entry name" value="Es2"/>
    <property type="match status" value="1"/>
</dbReference>
<feature type="compositionally biased region" description="Low complexity" evidence="4">
    <location>
        <begin position="405"/>
        <end position="418"/>
    </location>
</feature>
<dbReference type="InterPro" id="IPR019148">
    <property type="entry name" value="Nuclear_protein_DGCR14_ESS-2"/>
</dbReference>
<comment type="similarity">
    <text evidence="2">Belongs to the ESS2 family.</text>
</comment>
<organism evidence="5 6">
    <name type="scientific">Trichosporon asahii var. asahii (strain ATCC 90039 / CBS 2479 / JCM 2466 / KCTC 7840 / NBRC 103889/ NCYC 2677 / UAMH 7654)</name>
    <name type="common">Yeast</name>
    <dbReference type="NCBI Taxonomy" id="1186058"/>
    <lineage>
        <taxon>Eukaryota</taxon>
        <taxon>Fungi</taxon>
        <taxon>Dikarya</taxon>
        <taxon>Basidiomycota</taxon>
        <taxon>Agaricomycotina</taxon>
        <taxon>Tremellomycetes</taxon>
        <taxon>Trichosporonales</taxon>
        <taxon>Trichosporonaceae</taxon>
        <taxon>Trichosporon</taxon>
    </lineage>
</organism>
<proteinExistence type="inferred from homology"/>
<comment type="caution">
    <text evidence="5">The sequence shown here is derived from an EMBL/GenBank/DDBJ whole genome shotgun (WGS) entry which is preliminary data.</text>
</comment>
<dbReference type="HOGENOM" id="CLU_024820_2_1_1"/>
<dbReference type="GO" id="GO:0071013">
    <property type="term" value="C:catalytic step 2 spliceosome"/>
    <property type="evidence" value="ECO:0007669"/>
    <property type="project" value="TreeGrafter"/>
</dbReference>
<evidence type="ECO:0000256" key="2">
    <source>
        <dbReference type="ARBA" id="ARBA00009072"/>
    </source>
</evidence>
<feature type="compositionally biased region" description="Basic and acidic residues" evidence="4">
    <location>
        <begin position="347"/>
        <end position="363"/>
    </location>
</feature>
<name>J5QM39_TRIAS</name>